<sequence length="163" mass="17502">SGAVVCLPTPAASTVPLTDNADHILKINTFDGTVKTLDNVELPETGGDGELLWASGALASDNNIYYMPSNARRIMRLNPDNDSLSSVGDDLGGGSSKYNGTVVGNDNCVYGIPYHATRIVKFDPTNPDTTSTVGEEAEEFLSVGMVYWVVMVTSMLRMMNVKY</sequence>
<dbReference type="SUPFAM" id="SSF101898">
    <property type="entry name" value="NHL repeat"/>
    <property type="match status" value="1"/>
</dbReference>
<dbReference type="Gene3D" id="2.130.10.10">
    <property type="entry name" value="YVTN repeat-like/Quinoprotein amine dehydrogenase"/>
    <property type="match status" value="1"/>
</dbReference>
<name>X1D405_9ZZZZ</name>
<comment type="caution">
    <text evidence="1">The sequence shown here is derived from an EMBL/GenBank/DDBJ whole genome shotgun (WGS) entry which is preliminary data.</text>
</comment>
<proteinExistence type="predicted"/>
<evidence type="ECO:0000313" key="1">
    <source>
        <dbReference type="EMBL" id="GAG91236.1"/>
    </source>
</evidence>
<dbReference type="AlphaFoldDB" id="X1D405"/>
<feature type="non-terminal residue" evidence="1">
    <location>
        <position position="1"/>
    </location>
</feature>
<accession>X1D405</accession>
<dbReference type="EMBL" id="BART01025926">
    <property type="protein sequence ID" value="GAG91236.1"/>
    <property type="molecule type" value="Genomic_DNA"/>
</dbReference>
<gene>
    <name evidence="1" type="ORF">S01H4_46405</name>
</gene>
<organism evidence="1">
    <name type="scientific">marine sediment metagenome</name>
    <dbReference type="NCBI Taxonomy" id="412755"/>
    <lineage>
        <taxon>unclassified sequences</taxon>
        <taxon>metagenomes</taxon>
        <taxon>ecological metagenomes</taxon>
    </lineage>
</organism>
<protein>
    <submittedName>
        <fullName evidence="1">Uncharacterized protein</fullName>
    </submittedName>
</protein>
<reference evidence="1" key="1">
    <citation type="journal article" date="2014" name="Front. Microbiol.">
        <title>High frequency of phylogenetically diverse reductive dehalogenase-homologous genes in deep subseafloor sedimentary metagenomes.</title>
        <authorList>
            <person name="Kawai M."/>
            <person name="Futagami T."/>
            <person name="Toyoda A."/>
            <person name="Takaki Y."/>
            <person name="Nishi S."/>
            <person name="Hori S."/>
            <person name="Arai W."/>
            <person name="Tsubouchi T."/>
            <person name="Morono Y."/>
            <person name="Uchiyama I."/>
            <person name="Ito T."/>
            <person name="Fujiyama A."/>
            <person name="Inagaki F."/>
            <person name="Takami H."/>
        </authorList>
    </citation>
    <scope>NUCLEOTIDE SEQUENCE</scope>
    <source>
        <strain evidence="1">Expedition CK06-06</strain>
    </source>
</reference>
<dbReference type="InterPro" id="IPR015943">
    <property type="entry name" value="WD40/YVTN_repeat-like_dom_sf"/>
</dbReference>